<gene>
    <name evidence="1" type="ORF">C9374_009666</name>
</gene>
<evidence type="ECO:0000313" key="1">
    <source>
        <dbReference type="EMBL" id="KAG2393089.1"/>
    </source>
</evidence>
<organism evidence="1 2">
    <name type="scientific">Naegleria lovaniensis</name>
    <name type="common">Amoeba</name>
    <dbReference type="NCBI Taxonomy" id="51637"/>
    <lineage>
        <taxon>Eukaryota</taxon>
        <taxon>Discoba</taxon>
        <taxon>Heterolobosea</taxon>
        <taxon>Tetramitia</taxon>
        <taxon>Eutetramitia</taxon>
        <taxon>Vahlkampfiidae</taxon>
        <taxon>Naegleria</taxon>
    </lineage>
</organism>
<evidence type="ECO:0000313" key="2">
    <source>
        <dbReference type="Proteomes" id="UP000816034"/>
    </source>
</evidence>
<protein>
    <submittedName>
        <fullName evidence="1">Uncharacterized protein</fullName>
    </submittedName>
</protein>
<accession>A0AA88GYU5</accession>
<sequence>MQKNETLSPVHELCSTQRKYSLQRKLFNRSIHFRDNVKKNPSSYYASEAFMLKEVISESMLQQAKLFSFEYQYHITDKDNIHYAEKLYSNNFQTVMNDDGDCFANMKLDTSKTGKKSARSEDRKMDKIVSVISIANPLNIYLNQILALTRSNYLYHFHSDNGQLIYEQKIPLILFIGNSSQSDVSSTHVTCIRNNVHFETIYFVSNLKNRSAMQVTILEFTNKSYSLGLKARFLLKKSVFGKKLSTVSLHSNLLFLGYGNDEVKIFNLDELIQNFSVLVPNGSLLDGYYGLKTPLPITLDIDPTAHPLILASNISCSVPKSVKCPVFAGMKAEAKEGNGLVELSTNGFCKLIAKSEYIYHDVSVPNCLTTLRKHPNSGRLEFELWKLKPTGNSLPLHNFNRYCLDKIIDEHQYLIFKDTTPQESTLSFTPLSPCIIVDRHERILLNHPHFIRCISIDRVTNGLSLDYEITVDSLKEMTQQYKLTTARSRSKARQAKKNVTYYAYDVLSVDYDSETDLIVALLSNGDIFVIENSRGSVVTHFNLCDVLPKRVLREVWYQTPSYEITIMLAYDKIMLEYQMEERKVVCLCLSLKYQH</sequence>
<proteinExistence type="predicted"/>
<reference evidence="1 2" key="1">
    <citation type="journal article" date="2018" name="BMC Genomics">
        <title>The genome of Naegleria lovaniensis, the basis for a comparative approach to unravel pathogenicity factors of the human pathogenic amoeba N. fowleri.</title>
        <authorList>
            <person name="Liechti N."/>
            <person name="Schurch N."/>
            <person name="Bruggmann R."/>
            <person name="Wittwer M."/>
        </authorList>
    </citation>
    <scope>NUCLEOTIDE SEQUENCE [LARGE SCALE GENOMIC DNA]</scope>
    <source>
        <strain evidence="1 2">ATCC 30569</strain>
    </source>
</reference>
<keyword evidence="2" id="KW-1185">Reference proteome</keyword>
<dbReference type="AlphaFoldDB" id="A0AA88GYU5"/>
<dbReference type="GeneID" id="68102120"/>
<comment type="caution">
    <text evidence="1">The sequence shown here is derived from an EMBL/GenBank/DDBJ whole genome shotgun (WGS) entry which is preliminary data.</text>
</comment>
<name>A0AA88GYU5_NAELO</name>
<dbReference type="EMBL" id="PYSW02000003">
    <property type="protein sequence ID" value="KAG2393089.1"/>
    <property type="molecule type" value="Genomic_DNA"/>
</dbReference>
<dbReference type="Proteomes" id="UP000816034">
    <property type="component" value="Unassembled WGS sequence"/>
</dbReference>
<dbReference type="RefSeq" id="XP_044554983.1">
    <property type="nucleotide sequence ID" value="XM_044699878.1"/>
</dbReference>